<dbReference type="PANTHER" id="PTHR30055:SF234">
    <property type="entry name" value="HTH-TYPE TRANSCRIPTIONAL REGULATOR BETI"/>
    <property type="match status" value="1"/>
</dbReference>
<evidence type="ECO:0000256" key="4">
    <source>
        <dbReference type="PROSITE-ProRule" id="PRU00335"/>
    </source>
</evidence>
<name>A0A941IVX1_9ACTN</name>
<feature type="DNA-binding region" description="H-T-H motif" evidence="4">
    <location>
        <begin position="34"/>
        <end position="53"/>
    </location>
</feature>
<feature type="domain" description="HTH tetR-type" evidence="5">
    <location>
        <begin position="11"/>
        <end position="71"/>
    </location>
</feature>
<dbReference type="SUPFAM" id="SSF46689">
    <property type="entry name" value="Homeodomain-like"/>
    <property type="match status" value="1"/>
</dbReference>
<dbReference type="InterPro" id="IPR009057">
    <property type="entry name" value="Homeodomain-like_sf"/>
</dbReference>
<proteinExistence type="predicted"/>
<dbReference type="SUPFAM" id="SSF48498">
    <property type="entry name" value="Tetracyclin repressor-like, C-terminal domain"/>
    <property type="match status" value="1"/>
</dbReference>
<dbReference type="AlphaFoldDB" id="A0A941IVX1"/>
<dbReference type="RefSeq" id="WP_212532403.1">
    <property type="nucleotide sequence ID" value="NZ_JAGSOG010000243.1"/>
</dbReference>
<keyword evidence="2 4" id="KW-0238">DNA-binding</keyword>
<protein>
    <submittedName>
        <fullName evidence="6">TetR/AcrR family transcriptional regulator</fullName>
    </submittedName>
</protein>
<evidence type="ECO:0000256" key="1">
    <source>
        <dbReference type="ARBA" id="ARBA00023015"/>
    </source>
</evidence>
<reference evidence="6" key="1">
    <citation type="submission" date="2021-04" db="EMBL/GenBank/DDBJ databases">
        <title>Genome based classification of Actinospica acidithermotolerans sp. nov., an actinobacterium isolated from an Indonesian hot spring.</title>
        <authorList>
            <person name="Kusuma A.B."/>
            <person name="Putra K.E."/>
            <person name="Nafisah S."/>
            <person name="Loh J."/>
            <person name="Nouioui I."/>
            <person name="Goodfellow M."/>
        </authorList>
    </citation>
    <scope>NUCLEOTIDE SEQUENCE</scope>
    <source>
        <strain evidence="6">CSCA 57</strain>
    </source>
</reference>
<dbReference type="Proteomes" id="UP000675781">
    <property type="component" value="Unassembled WGS sequence"/>
</dbReference>
<dbReference type="PROSITE" id="PS50977">
    <property type="entry name" value="HTH_TETR_2"/>
    <property type="match status" value="1"/>
</dbReference>
<dbReference type="PANTHER" id="PTHR30055">
    <property type="entry name" value="HTH-TYPE TRANSCRIPTIONAL REGULATOR RUTR"/>
    <property type="match status" value="1"/>
</dbReference>
<organism evidence="6 7">
    <name type="scientific">Actinospica durhamensis</name>
    <dbReference type="NCBI Taxonomy" id="1508375"/>
    <lineage>
        <taxon>Bacteria</taxon>
        <taxon>Bacillati</taxon>
        <taxon>Actinomycetota</taxon>
        <taxon>Actinomycetes</taxon>
        <taxon>Catenulisporales</taxon>
        <taxon>Actinospicaceae</taxon>
        <taxon>Actinospica</taxon>
    </lineage>
</organism>
<gene>
    <name evidence="6" type="ORF">KDL01_32010</name>
</gene>
<dbReference type="PRINTS" id="PR00455">
    <property type="entry name" value="HTHTETR"/>
</dbReference>
<evidence type="ECO:0000313" key="7">
    <source>
        <dbReference type="Proteomes" id="UP000675781"/>
    </source>
</evidence>
<evidence type="ECO:0000259" key="5">
    <source>
        <dbReference type="PROSITE" id="PS50977"/>
    </source>
</evidence>
<dbReference type="InterPro" id="IPR050109">
    <property type="entry name" value="HTH-type_TetR-like_transc_reg"/>
</dbReference>
<dbReference type="GO" id="GO:0003700">
    <property type="term" value="F:DNA-binding transcription factor activity"/>
    <property type="evidence" value="ECO:0007669"/>
    <property type="project" value="TreeGrafter"/>
</dbReference>
<evidence type="ECO:0000313" key="6">
    <source>
        <dbReference type="EMBL" id="MBR7837941.1"/>
    </source>
</evidence>
<keyword evidence="7" id="KW-1185">Reference proteome</keyword>
<dbReference type="GO" id="GO:0000976">
    <property type="term" value="F:transcription cis-regulatory region binding"/>
    <property type="evidence" value="ECO:0007669"/>
    <property type="project" value="TreeGrafter"/>
</dbReference>
<dbReference type="EMBL" id="JAGSOG010000243">
    <property type="protein sequence ID" value="MBR7837941.1"/>
    <property type="molecule type" value="Genomic_DNA"/>
</dbReference>
<dbReference type="InterPro" id="IPR001647">
    <property type="entry name" value="HTH_TetR"/>
</dbReference>
<keyword evidence="1" id="KW-0805">Transcription regulation</keyword>
<evidence type="ECO:0000256" key="2">
    <source>
        <dbReference type="ARBA" id="ARBA00023125"/>
    </source>
</evidence>
<accession>A0A941IVX1</accession>
<keyword evidence="3" id="KW-0804">Transcription</keyword>
<comment type="caution">
    <text evidence="6">The sequence shown here is derived from an EMBL/GenBank/DDBJ whole genome shotgun (WGS) entry which is preliminary data.</text>
</comment>
<dbReference type="Pfam" id="PF00440">
    <property type="entry name" value="TetR_N"/>
    <property type="match status" value="1"/>
</dbReference>
<sequence length="197" mass="21807">MAKRGPYRKGEAKRAEILETALEIFAAEGYRGTSLRKVAAQCGLSMPGIMHYFESREDLLTQVLRRRDEDARARHPDPLSVAGAFEVVAENQHTPGLVELFVSLAAAASDPGHPAHAFFEERYRVFRETLAARLEEARGQGRIRSDLPSERLAALVLAATDGIQLQWMVDRSIDMSQSFADLFQLFGWVPPEGGGPV</sequence>
<dbReference type="InterPro" id="IPR036271">
    <property type="entry name" value="Tet_transcr_reg_TetR-rel_C_sf"/>
</dbReference>
<dbReference type="Gene3D" id="1.10.357.10">
    <property type="entry name" value="Tetracycline Repressor, domain 2"/>
    <property type="match status" value="1"/>
</dbReference>
<evidence type="ECO:0000256" key="3">
    <source>
        <dbReference type="ARBA" id="ARBA00023163"/>
    </source>
</evidence>